<dbReference type="SUPFAM" id="SSF81891">
    <property type="entry name" value="Poly A polymerase C-terminal region-like"/>
    <property type="match status" value="1"/>
</dbReference>
<protein>
    <submittedName>
        <fullName evidence="15">Polynucleotide adenylyltransferase</fullName>
    </submittedName>
</protein>
<dbReference type="GO" id="GO:0000049">
    <property type="term" value="F:tRNA binding"/>
    <property type="evidence" value="ECO:0007669"/>
    <property type="project" value="TreeGrafter"/>
</dbReference>
<dbReference type="InterPro" id="IPR050264">
    <property type="entry name" value="Bact_CCA-adding_enz_type3_sf"/>
</dbReference>
<organism evidence="15 16">
    <name type="scientific">Adlercreutzia equolifaciens subsp. celatus</name>
    <dbReference type="NCBI Taxonomy" id="394340"/>
    <lineage>
        <taxon>Bacteria</taxon>
        <taxon>Bacillati</taxon>
        <taxon>Actinomycetota</taxon>
        <taxon>Coriobacteriia</taxon>
        <taxon>Eggerthellales</taxon>
        <taxon>Eggerthellaceae</taxon>
        <taxon>Adlercreutzia</taxon>
    </lineage>
</organism>
<evidence type="ECO:0000256" key="10">
    <source>
        <dbReference type="SAM" id="MobiDB-lite"/>
    </source>
</evidence>
<evidence type="ECO:0000313" key="15">
    <source>
        <dbReference type="EMBL" id="RDC44273.1"/>
    </source>
</evidence>
<dbReference type="GO" id="GO:0000166">
    <property type="term" value="F:nucleotide binding"/>
    <property type="evidence" value="ECO:0007669"/>
    <property type="project" value="UniProtKB-KW"/>
</dbReference>
<feature type="domain" description="tRNA nucleotidyltransferase/poly(A) polymerase RNA and SrmB- binding" evidence="13">
    <location>
        <begin position="230"/>
        <end position="286"/>
    </location>
</feature>
<dbReference type="InterPro" id="IPR043519">
    <property type="entry name" value="NT_sf"/>
</dbReference>
<comment type="caution">
    <text evidence="15">The sequence shown here is derived from an EMBL/GenBank/DDBJ whole genome shotgun (WGS) entry which is preliminary data.</text>
</comment>
<keyword evidence="4 15" id="KW-0548">Nucleotidyltransferase</keyword>
<keyword evidence="5" id="KW-0479">Metal-binding</keyword>
<dbReference type="InterPro" id="IPR006674">
    <property type="entry name" value="HD_domain"/>
</dbReference>
<evidence type="ECO:0000256" key="2">
    <source>
        <dbReference type="ARBA" id="ARBA00022679"/>
    </source>
</evidence>
<dbReference type="GO" id="GO:0008033">
    <property type="term" value="P:tRNA processing"/>
    <property type="evidence" value="ECO:0007669"/>
    <property type="project" value="UniProtKB-KW"/>
</dbReference>
<feature type="domain" description="HD" evidence="12">
    <location>
        <begin position="298"/>
        <end position="421"/>
    </location>
</feature>
<accession>A0A369NY87</accession>
<evidence type="ECO:0000256" key="6">
    <source>
        <dbReference type="ARBA" id="ARBA00022741"/>
    </source>
</evidence>
<dbReference type="Gene3D" id="3.30.460.10">
    <property type="entry name" value="Beta Polymerase, domain 2"/>
    <property type="match status" value="1"/>
</dbReference>
<evidence type="ECO:0000256" key="1">
    <source>
        <dbReference type="ARBA" id="ARBA00001946"/>
    </source>
</evidence>
<feature type="region of interest" description="Disordered" evidence="10">
    <location>
        <begin position="1"/>
        <end position="50"/>
    </location>
</feature>
<feature type="compositionally biased region" description="Polar residues" evidence="10">
    <location>
        <begin position="7"/>
        <end position="24"/>
    </location>
</feature>
<dbReference type="Gene3D" id="1.10.3090.10">
    <property type="entry name" value="cca-adding enzyme, domain 2"/>
    <property type="match status" value="1"/>
</dbReference>
<evidence type="ECO:0000259" key="12">
    <source>
        <dbReference type="Pfam" id="PF01966"/>
    </source>
</evidence>
<dbReference type="SUPFAM" id="SSF81301">
    <property type="entry name" value="Nucleotidyltransferase"/>
    <property type="match status" value="1"/>
</dbReference>
<dbReference type="AlphaFoldDB" id="A0A369NY87"/>
<evidence type="ECO:0000313" key="16">
    <source>
        <dbReference type="Proteomes" id="UP000253805"/>
    </source>
</evidence>
<dbReference type="PANTHER" id="PTHR46173:SF1">
    <property type="entry name" value="CCA TRNA NUCLEOTIDYLTRANSFERASE 1, MITOCHONDRIAL"/>
    <property type="match status" value="1"/>
</dbReference>
<dbReference type="Gene3D" id="1.10.246.80">
    <property type="match status" value="1"/>
</dbReference>
<dbReference type="Proteomes" id="UP000253805">
    <property type="component" value="Unassembled WGS sequence"/>
</dbReference>
<comment type="similarity">
    <text evidence="9">Belongs to the tRNA nucleotidyltransferase/poly(A) polymerase family.</text>
</comment>
<dbReference type="InterPro" id="IPR002646">
    <property type="entry name" value="PolA_pol_head_dom"/>
</dbReference>
<name>A0A369NY87_9ACTN</name>
<keyword evidence="6" id="KW-0547">Nucleotide-binding</keyword>
<dbReference type="CDD" id="cd05398">
    <property type="entry name" value="NT_ClassII-CCAase"/>
    <property type="match status" value="1"/>
</dbReference>
<evidence type="ECO:0000256" key="8">
    <source>
        <dbReference type="ARBA" id="ARBA00022884"/>
    </source>
</evidence>
<gene>
    <name evidence="15" type="ORF">C1850_06900</name>
</gene>
<dbReference type="InterPro" id="IPR032810">
    <property type="entry name" value="CCA-adding_enz_C"/>
</dbReference>
<comment type="cofactor">
    <cofactor evidence="1">
        <name>Mg(2+)</name>
        <dbReference type="ChEBI" id="CHEBI:18420"/>
    </cofactor>
</comment>
<feature type="domain" description="CCA-adding enzyme C-terminal" evidence="14">
    <location>
        <begin position="440"/>
        <end position="500"/>
    </location>
</feature>
<keyword evidence="7" id="KW-0460">Magnesium</keyword>
<keyword evidence="2 9" id="KW-0808">Transferase</keyword>
<evidence type="ECO:0000256" key="9">
    <source>
        <dbReference type="RuleBase" id="RU003953"/>
    </source>
</evidence>
<dbReference type="GO" id="GO:0016779">
    <property type="term" value="F:nucleotidyltransferase activity"/>
    <property type="evidence" value="ECO:0007669"/>
    <property type="project" value="UniProtKB-KW"/>
</dbReference>
<proteinExistence type="inferred from homology"/>
<evidence type="ECO:0000256" key="3">
    <source>
        <dbReference type="ARBA" id="ARBA00022694"/>
    </source>
</evidence>
<keyword evidence="3" id="KW-0819">tRNA processing</keyword>
<evidence type="ECO:0000259" key="14">
    <source>
        <dbReference type="Pfam" id="PF13735"/>
    </source>
</evidence>
<feature type="compositionally biased region" description="Basic and acidic residues" evidence="10">
    <location>
        <begin position="28"/>
        <end position="43"/>
    </location>
</feature>
<dbReference type="PANTHER" id="PTHR46173">
    <property type="entry name" value="CCA TRNA NUCLEOTIDYLTRANSFERASE 1, MITOCHONDRIAL"/>
    <property type="match status" value="1"/>
</dbReference>
<dbReference type="Pfam" id="PF12627">
    <property type="entry name" value="PolyA_pol_RNAbd"/>
    <property type="match status" value="1"/>
</dbReference>
<dbReference type="InterPro" id="IPR032828">
    <property type="entry name" value="PolyA_RNA-bd"/>
</dbReference>
<evidence type="ECO:0000259" key="11">
    <source>
        <dbReference type="Pfam" id="PF01743"/>
    </source>
</evidence>
<evidence type="ECO:0000259" key="13">
    <source>
        <dbReference type="Pfam" id="PF12627"/>
    </source>
</evidence>
<evidence type="ECO:0000256" key="5">
    <source>
        <dbReference type="ARBA" id="ARBA00022723"/>
    </source>
</evidence>
<dbReference type="EMBL" id="PPUT01000015">
    <property type="protein sequence ID" value="RDC44273.1"/>
    <property type="molecule type" value="Genomic_DNA"/>
</dbReference>
<evidence type="ECO:0000256" key="4">
    <source>
        <dbReference type="ARBA" id="ARBA00022695"/>
    </source>
</evidence>
<evidence type="ECO:0000256" key="7">
    <source>
        <dbReference type="ARBA" id="ARBA00022842"/>
    </source>
</evidence>
<dbReference type="Pfam" id="PF01743">
    <property type="entry name" value="PolyA_pol"/>
    <property type="match status" value="1"/>
</dbReference>
<reference evidence="15 16" key="1">
    <citation type="journal article" date="2018" name="Elife">
        <title>Discovery and characterization of a prevalent human gut bacterial enzyme sufficient for the inactivation of a family of plant toxins.</title>
        <authorList>
            <person name="Koppel N."/>
            <person name="Bisanz J.E."/>
            <person name="Pandelia M.E."/>
            <person name="Turnbaugh P.J."/>
            <person name="Balskus E.P."/>
        </authorList>
    </citation>
    <scope>NUCLEOTIDE SEQUENCE [LARGE SCALE GENOMIC DNA]</scope>
    <source>
        <strain evidence="15 16">OB21 GAM 11</strain>
    </source>
</reference>
<dbReference type="Pfam" id="PF01966">
    <property type="entry name" value="HD"/>
    <property type="match status" value="1"/>
</dbReference>
<sequence length="508" mass="55754">MTPAHRNPNTSPRPYRFSNDTPQPSDAAKPDETVAGRAGRENKFASSEAVRSDLPQTLPLPLVAHDALEIIEEAGGEAWCVGGFVRDALLGRPIHDVDIATSLPWPAVQEAFRRAGWGTVETGVAHGTLTVVCEGEPLEITTYRTDGVYSDGRHPDSVAPASSIEEDLQRRDFTINALAYHPARGIIDPFDGLDDMERGVLRCVGDPATRFSEDALRILRACRFASQLGVAIDPATFDAMIACKNLLRQVSGERVYRELERFVCGDYVHDALMACVDVLAFVLPELVAMKGCAQVTKYHIYDVLEHTAWVVQRTPPEPLQRWSALFHDMGKPAAAFFEETDEGPVEHFYGHAVISTQLACGIMHRLPFPAWLRRDVPPLVRAHDDVVPPNARAVRRMLGRLGGRTDLFAALCDIKRADALAQAPFCAPRADTADELRALMEQILEDEAAFTVKHLAINGRDIIALGIPAGPEVGRLLDACLDAVIDEQIPNEREALLAFAGKLRKEVS</sequence>
<feature type="domain" description="Poly A polymerase head" evidence="11">
    <location>
        <begin position="79"/>
        <end position="202"/>
    </location>
</feature>
<dbReference type="GO" id="GO:0046872">
    <property type="term" value="F:metal ion binding"/>
    <property type="evidence" value="ECO:0007669"/>
    <property type="project" value="UniProtKB-KW"/>
</dbReference>
<keyword evidence="8 9" id="KW-0694">RNA-binding</keyword>
<dbReference type="Pfam" id="PF13735">
    <property type="entry name" value="tRNA_NucTran2_2"/>
    <property type="match status" value="1"/>
</dbReference>